<keyword evidence="3" id="KW-1185">Reference proteome</keyword>
<dbReference type="Proteomes" id="UP001174691">
    <property type="component" value="Unassembled WGS sequence"/>
</dbReference>
<accession>A0AA38RLZ1</accession>
<feature type="region of interest" description="Disordered" evidence="1">
    <location>
        <begin position="94"/>
        <end position="144"/>
    </location>
</feature>
<evidence type="ECO:0000313" key="3">
    <source>
        <dbReference type="Proteomes" id="UP001174691"/>
    </source>
</evidence>
<evidence type="ECO:0000313" key="2">
    <source>
        <dbReference type="EMBL" id="KAJ9152171.1"/>
    </source>
</evidence>
<dbReference type="EMBL" id="JANBVN010000059">
    <property type="protein sequence ID" value="KAJ9152171.1"/>
    <property type="molecule type" value="Genomic_DNA"/>
</dbReference>
<dbReference type="AlphaFoldDB" id="A0AA38RLZ1"/>
<proteinExistence type="predicted"/>
<sequence>MSTPSASTPVRVPSAASGYTAATLDPDLRSQINTLLIKDGHINKIQEHLLHALHAHPSNWPTAIENHALSLLRSGEVTSFPALMRRVMDDVRHQTAMNSSSSSSSPSPSNTKGGATTTTTTTTTSNGVAEAAATTNGGGKKVNGAAGNNGLVVEGAEDKSLALPQGVVEDALRVTRESLEMVCEIEGVDT</sequence>
<feature type="compositionally biased region" description="Low complexity" evidence="1">
    <location>
        <begin position="99"/>
        <end position="109"/>
    </location>
</feature>
<protein>
    <submittedName>
        <fullName evidence="2">Uncharacterized protein</fullName>
    </submittedName>
</protein>
<evidence type="ECO:0000256" key="1">
    <source>
        <dbReference type="SAM" id="MobiDB-lite"/>
    </source>
</evidence>
<name>A0AA38RLZ1_9PEZI</name>
<comment type="caution">
    <text evidence="2">The sequence shown here is derived from an EMBL/GenBank/DDBJ whole genome shotgun (WGS) entry which is preliminary data.</text>
</comment>
<reference evidence="2" key="1">
    <citation type="submission" date="2022-07" db="EMBL/GenBank/DDBJ databases">
        <title>Fungi with potential for degradation of polypropylene.</title>
        <authorList>
            <person name="Gostincar C."/>
        </authorList>
    </citation>
    <scope>NUCLEOTIDE SEQUENCE</scope>
    <source>
        <strain evidence="2">EXF-13287</strain>
    </source>
</reference>
<organism evidence="2 3">
    <name type="scientific">Coniochaeta hoffmannii</name>
    <dbReference type="NCBI Taxonomy" id="91930"/>
    <lineage>
        <taxon>Eukaryota</taxon>
        <taxon>Fungi</taxon>
        <taxon>Dikarya</taxon>
        <taxon>Ascomycota</taxon>
        <taxon>Pezizomycotina</taxon>
        <taxon>Sordariomycetes</taxon>
        <taxon>Sordariomycetidae</taxon>
        <taxon>Coniochaetales</taxon>
        <taxon>Coniochaetaceae</taxon>
        <taxon>Coniochaeta</taxon>
    </lineage>
</organism>
<gene>
    <name evidence="2" type="ORF">NKR19_g4647</name>
</gene>